<evidence type="ECO:0000313" key="3">
    <source>
        <dbReference type="EMBL" id="MYL81877.1"/>
    </source>
</evidence>
<proteinExistence type="predicted"/>
<reference evidence="3 4" key="1">
    <citation type="submission" date="2020-01" db="EMBL/GenBank/DDBJ databases">
        <title>Genome sequence of Desulfovibrio aerotolerans DSM 16695(T).</title>
        <authorList>
            <person name="Karnachuk O."/>
            <person name="Avakyan M."/>
            <person name="Mardanov A."/>
            <person name="Kadnikov V."/>
            <person name="Ravin N."/>
        </authorList>
    </citation>
    <scope>NUCLEOTIDE SEQUENCE [LARGE SCALE GENOMIC DNA]</scope>
    <source>
        <strain evidence="3 4">DSM 16695</strain>
    </source>
</reference>
<protein>
    <submittedName>
        <fullName evidence="3">Isochorismatase family protein</fullName>
    </submittedName>
</protein>
<dbReference type="PANTHER" id="PTHR43540">
    <property type="entry name" value="PEROXYUREIDOACRYLATE/UREIDOACRYLATE AMIDOHYDROLASE-RELATED"/>
    <property type="match status" value="1"/>
</dbReference>
<dbReference type="GO" id="GO:0016787">
    <property type="term" value="F:hydrolase activity"/>
    <property type="evidence" value="ECO:0007669"/>
    <property type="project" value="UniProtKB-KW"/>
</dbReference>
<sequence>MGKLFLIVDMLNDFIEPTGKLYFEKGQAVVAPIQRLKAAFRAVGAPQLYVNDAHPPDSQEFAVWPPHCLVGSWGARIVDALAPGPGDIVLTKDALTLFAEAAAEGLLRGFGASRLYLAGVATEYCVKACALDAVAQGFSVTVIVDAIAGVDLTPGDAERALATMEQAGVMFATTDAVIAGLA</sequence>
<dbReference type="InterPro" id="IPR036380">
    <property type="entry name" value="Isochorismatase-like_sf"/>
</dbReference>
<gene>
    <name evidence="3" type="ORF">GTA51_01840</name>
</gene>
<keyword evidence="4" id="KW-1185">Reference proteome</keyword>
<dbReference type="SUPFAM" id="SSF52499">
    <property type="entry name" value="Isochorismatase-like hydrolases"/>
    <property type="match status" value="1"/>
</dbReference>
<name>A0A7C9MYV6_9BACT</name>
<dbReference type="EMBL" id="WVUD01000002">
    <property type="protein sequence ID" value="MYL81877.1"/>
    <property type="molecule type" value="Genomic_DNA"/>
</dbReference>
<evidence type="ECO:0000256" key="1">
    <source>
        <dbReference type="ARBA" id="ARBA00022801"/>
    </source>
</evidence>
<dbReference type="InterPro" id="IPR050272">
    <property type="entry name" value="Isochorismatase-like_hydrls"/>
</dbReference>
<dbReference type="Proteomes" id="UP000482487">
    <property type="component" value="Unassembled WGS sequence"/>
</dbReference>
<keyword evidence="1" id="KW-0378">Hydrolase</keyword>
<dbReference type="OrthoDB" id="9791276at2"/>
<comment type="caution">
    <text evidence="3">The sequence shown here is derived from an EMBL/GenBank/DDBJ whole genome shotgun (WGS) entry which is preliminary data.</text>
</comment>
<organism evidence="3 4">
    <name type="scientific">Solidesulfovibrio aerotolerans</name>
    <dbReference type="NCBI Taxonomy" id="295255"/>
    <lineage>
        <taxon>Bacteria</taxon>
        <taxon>Pseudomonadati</taxon>
        <taxon>Thermodesulfobacteriota</taxon>
        <taxon>Desulfovibrionia</taxon>
        <taxon>Desulfovibrionales</taxon>
        <taxon>Desulfovibrionaceae</taxon>
        <taxon>Solidesulfovibrio</taxon>
    </lineage>
</organism>
<dbReference type="PANTHER" id="PTHR43540:SF6">
    <property type="entry name" value="ISOCHORISMATASE-LIKE DOMAIN-CONTAINING PROTEIN"/>
    <property type="match status" value="1"/>
</dbReference>
<dbReference type="RefSeq" id="WP_160958192.1">
    <property type="nucleotide sequence ID" value="NZ_WVUD01000002.1"/>
</dbReference>
<dbReference type="AlphaFoldDB" id="A0A7C9MYV6"/>
<dbReference type="CDD" id="cd00431">
    <property type="entry name" value="cysteine_hydrolases"/>
    <property type="match status" value="1"/>
</dbReference>
<dbReference type="Pfam" id="PF00857">
    <property type="entry name" value="Isochorismatase"/>
    <property type="match status" value="1"/>
</dbReference>
<dbReference type="Gene3D" id="3.40.50.850">
    <property type="entry name" value="Isochorismatase-like"/>
    <property type="match status" value="1"/>
</dbReference>
<evidence type="ECO:0000313" key="4">
    <source>
        <dbReference type="Proteomes" id="UP000482487"/>
    </source>
</evidence>
<dbReference type="InterPro" id="IPR000868">
    <property type="entry name" value="Isochorismatase-like_dom"/>
</dbReference>
<feature type="domain" description="Isochorismatase-like" evidence="2">
    <location>
        <begin position="4"/>
        <end position="175"/>
    </location>
</feature>
<accession>A0A7C9MYV6</accession>
<evidence type="ECO:0000259" key="2">
    <source>
        <dbReference type="Pfam" id="PF00857"/>
    </source>
</evidence>